<accession>X0UNG6</accession>
<protein>
    <submittedName>
        <fullName evidence="1">Uncharacterized protein</fullName>
    </submittedName>
</protein>
<reference evidence="1" key="1">
    <citation type="journal article" date="2014" name="Front. Microbiol.">
        <title>High frequency of phylogenetically diverse reductive dehalogenase-homologous genes in deep subseafloor sedimentary metagenomes.</title>
        <authorList>
            <person name="Kawai M."/>
            <person name="Futagami T."/>
            <person name="Toyoda A."/>
            <person name="Takaki Y."/>
            <person name="Nishi S."/>
            <person name="Hori S."/>
            <person name="Arai W."/>
            <person name="Tsubouchi T."/>
            <person name="Morono Y."/>
            <person name="Uchiyama I."/>
            <person name="Ito T."/>
            <person name="Fujiyama A."/>
            <person name="Inagaki F."/>
            <person name="Takami H."/>
        </authorList>
    </citation>
    <scope>NUCLEOTIDE SEQUENCE</scope>
    <source>
        <strain evidence="1">Expedition CK06-06</strain>
    </source>
</reference>
<comment type="caution">
    <text evidence="1">The sequence shown here is derived from an EMBL/GenBank/DDBJ whole genome shotgun (WGS) entry which is preliminary data.</text>
</comment>
<dbReference type="EMBL" id="BARS01025716">
    <property type="protein sequence ID" value="GAG07314.1"/>
    <property type="molecule type" value="Genomic_DNA"/>
</dbReference>
<dbReference type="AlphaFoldDB" id="X0UNG6"/>
<organism evidence="1">
    <name type="scientific">marine sediment metagenome</name>
    <dbReference type="NCBI Taxonomy" id="412755"/>
    <lineage>
        <taxon>unclassified sequences</taxon>
        <taxon>metagenomes</taxon>
        <taxon>ecological metagenomes</taxon>
    </lineage>
</organism>
<sequence length="149" mass="16982">MLLSGSIDYNILYITAYNSDRQKCIMAIPNRQQLLYRIKRILNNHRLQQMLAEELLKIMEKSGFSAVDAINYRKQILTEAISAKQYAIANKTLDSLDNKLGIGDVQLIAHSQPLLKSSNGTINFDHLAKVKEVNYTEIKTLREDKQIAS</sequence>
<evidence type="ECO:0000313" key="1">
    <source>
        <dbReference type="EMBL" id="GAG07314.1"/>
    </source>
</evidence>
<gene>
    <name evidence="1" type="ORF">S01H1_40597</name>
</gene>
<name>X0UNG6_9ZZZZ</name>
<proteinExistence type="predicted"/>